<dbReference type="EMBL" id="JAQQWE010000001">
    <property type="protein sequence ID" value="KAK7967557.1"/>
    <property type="molecule type" value="Genomic_DNA"/>
</dbReference>
<organism evidence="1 2">
    <name type="scientific">Apiospora aurea</name>
    <dbReference type="NCBI Taxonomy" id="335848"/>
    <lineage>
        <taxon>Eukaryota</taxon>
        <taxon>Fungi</taxon>
        <taxon>Dikarya</taxon>
        <taxon>Ascomycota</taxon>
        <taxon>Pezizomycotina</taxon>
        <taxon>Sordariomycetes</taxon>
        <taxon>Xylariomycetidae</taxon>
        <taxon>Amphisphaeriales</taxon>
        <taxon>Apiosporaceae</taxon>
        <taxon>Apiospora</taxon>
    </lineage>
</organism>
<evidence type="ECO:0000313" key="2">
    <source>
        <dbReference type="Proteomes" id="UP001391051"/>
    </source>
</evidence>
<dbReference type="GeneID" id="92071118"/>
<dbReference type="Proteomes" id="UP001391051">
    <property type="component" value="Unassembled WGS sequence"/>
</dbReference>
<sequence>MYSLWKATSRAVATYASSRSTWVGSQRWGKRAQTINYLRHRGQALFEACHGRVEDLTEAILEEQLDRLLDVEDEAEFELRADRLAGMFAFRFAVMRLATEVLRDDMHDYKIGLPGGSPCIGWDESAWQRSTAEFQGLENYARRVALVESLMEDAHLTEMSPPFRPGLGQGWLFRRPVRYLAAALIGSDIPAQELWLIVRNLSKACRARAMGECIADEE</sequence>
<keyword evidence="2" id="KW-1185">Reference proteome</keyword>
<accession>A0ABR1QXY9</accession>
<dbReference type="RefSeq" id="XP_066706949.1">
    <property type="nucleotide sequence ID" value="XM_066838056.1"/>
</dbReference>
<protein>
    <submittedName>
        <fullName evidence="1">Uncharacterized protein</fullName>
    </submittedName>
</protein>
<gene>
    <name evidence="1" type="ORF">PG986_001834</name>
</gene>
<evidence type="ECO:0000313" key="1">
    <source>
        <dbReference type="EMBL" id="KAK7967557.1"/>
    </source>
</evidence>
<proteinExistence type="predicted"/>
<reference evidence="1 2" key="1">
    <citation type="submission" date="2023-01" db="EMBL/GenBank/DDBJ databases">
        <title>Analysis of 21 Apiospora genomes using comparative genomics revels a genus with tremendous synthesis potential of carbohydrate active enzymes and secondary metabolites.</title>
        <authorList>
            <person name="Sorensen T."/>
        </authorList>
    </citation>
    <scope>NUCLEOTIDE SEQUENCE [LARGE SCALE GENOMIC DNA]</scope>
    <source>
        <strain evidence="1 2">CBS 24483</strain>
    </source>
</reference>
<comment type="caution">
    <text evidence="1">The sequence shown here is derived from an EMBL/GenBank/DDBJ whole genome shotgun (WGS) entry which is preliminary data.</text>
</comment>
<name>A0ABR1QXY9_9PEZI</name>